<dbReference type="EMBL" id="LUEZ02000132">
    <property type="protein sequence ID" value="RDB16132.1"/>
    <property type="molecule type" value="Genomic_DNA"/>
</dbReference>
<evidence type="ECO:0000313" key="3">
    <source>
        <dbReference type="Proteomes" id="UP000076154"/>
    </source>
</evidence>
<evidence type="ECO:0000256" key="1">
    <source>
        <dbReference type="SAM" id="Phobius"/>
    </source>
</evidence>
<proteinExistence type="predicted"/>
<keyword evidence="1" id="KW-1133">Transmembrane helix</keyword>
<organism evidence="2 3">
    <name type="scientific">Hypsizygus marmoreus</name>
    <name type="common">White beech mushroom</name>
    <name type="synonym">Agaricus marmoreus</name>
    <dbReference type="NCBI Taxonomy" id="39966"/>
    <lineage>
        <taxon>Eukaryota</taxon>
        <taxon>Fungi</taxon>
        <taxon>Dikarya</taxon>
        <taxon>Basidiomycota</taxon>
        <taxon>Agaricomycotina</taxon>
        <taxon>Agaricomycetes</taxon>
        <taxon>Agaricomycetidae</taxon>
        <taxon>Agaricales</taxon>
        <taxon>Tricholomatineae</taxon>
        <taxon>Lyophyllaceae</taxon>
        <taxon>Hypsizygus</taxon>
    </lineage>
</organism>
<feature type="transmembrane region" description="Helical" evidence="1">
    <location>
        <begin position="38"/>
        <end position="58"/>
    </location>
</feature>
<keyword evidence="1" id="KW-0472">Membrane</keyword>
<reference evidence="2" key="1">
    <citation type="submission" date="2018-04" db="EMBL/GenBank/DDBJ databases">
        <title>Whole genome sequencing of Hypsizygus marmoreus.</title>
        <authorList>
            <person name="Choi I.-G."/>
            <person name="Min B."/>
            <person name="Kim J.-G."/>
            <person name="Kim S."/>
            <person name="Oh Y.-L."/>
            <person name="Kong W.-S."/>
            <person name="Park H."/>
            <person name="Jeong J."/>
            <person name="Song E.-S."/>
        </authorList>
    </citation>
    <scope>NUCLEOTIDE SEQUENCE [LARGE SCALE GENOMIC DNA]</scope>
    <source>
        <strain evidence="2">51987-8</strain>
    </source>
</reference>
<keyword evidence="3" id="KW-1185">Reference proteome</keyword>
<keyword evidence="1" id="KW-0812">Transmembrane</keyword>
<sequence length="103" mass="11103">MNSSILFSKLASAVLWMLQEYGLDAAYASPLTPSGVAIDILFSLALICSVIHVLLAMYDQVSTSLNSNSCPHPDSICDLTGDHPASRMHRRICLINPPDDISA</sequence>
<name>A0A369J413_HYPMA</name>
<accession>A0A369J413</accession>
<dbReference type="Proteomes" id="UP000076154">
    <property type="component" value="Unassembled WGS sequence"/>
</dbReference>
<evidence type="ECO:0000313" key="2">
    <source>
        <dbReference type="EMBL" id="RDB16132.1"/>
    </source>
</evidence>
<dbReference type="InParanoid" id="A0A369J413"/>
<comment type="caution">
    <text evidence="2">The sequence shown here is derived from an EMBL/GenBank/DDBJ whole genome shotgun (WGS) entry which is preliminary data.</text>
</comment>
<dbReference type="AlphaFoldDB" id="A0A369J413"/>
<gene>
    <name evidence="2" type="ORF">Hypma_003353</name>
</gene>
<protein>
    <submittedName>
        <fullName evidence="2">Uncharacterized protein</fullName>
    </submittedName>
</protein>